<proteinExistence type="predicted"/>
<dbReference type="GO" id="GO:0090729">
    <property type="term" value="F:toxin activity"/>
    <property type="evidence" value="ECO:0007669"/>
    <property type="project" value="UniProtKB-KW"/>
</dbReference>
<feature type="region of interest" description="Disordered" evidence="2">
    <location>
        <begin position="2617"/>
        <end position="2642"/>
    </location>
</feature>
<name>A0A848MEL3_9GAMM</name>
<feature type="region of interest" description="Disordered" evidence="2">
    <location>
        <begin position="2678"/>
        <end position="2701"/>
    </location>
</feature>
<gene>
    <name evidence="4" type="ORF">GW590_06870</name>
</gene>
<evidence type="ECO:0000256" key="1">
    <source>
        <dbReference type="ARBA" id="ARBA00022656"/>
    </source>
</evidence>
<keyword evidence="5" id="KW-1185">Reference proteome</keyword>
<keyword evidence="1" id="KW-0800">Toxin</keyword>
<feature type="compositionally biased region" description="Basic and acidic residues" evidence="2">
    <location>
        <begin position="2685"/>
        <end position="2696"/>
    </location>
</feature>
<dbReference type="SMART" id="SM00912">
    <property type="entry name" value="Haemagg_act"/>
    <property type="match status" value="1"/>
</dbReference>
<evidence type="ECO:0000259" key="3">
    <source>
        <dbReference type="SMART" id="SM00912"/>
    </source>
</evidence>
<feature type="region of interest" description="Disordered" evidence="2">
    <location>
        <begin position="2559"/>
        <end position="2579"/>
    </location>
</feature>
<dbReference type="InterPro" id="IPR011050">
    <property type="entry name" value="Pectin_lyase_fold/virulence"/>
</dbReference>
<dbReference type="GO" id="GO:0003824">
    <property type="term" value="F:catalytic activity"/>
    <property type="evidence" value="ECO:0007669"/>
    <property type="project" value="UniProtKB-ARBA"/>
</dbReference>
<dbReference type="EMBL" id="JAADJU010000003">
    <property type="protein sequence ID" value="NMP26587.1"/>
    <property type="molecule type" value="Genomic_DNA"/>
</dbReference>
<dbReference type="Gene3D" id="2.160.20.10">
    <property type="entry name" value="Single-stranded right-handed beta-helix, Pectin lyase-like"/>
    <property type="match status" value="1"/>
</dbReference>
<feature type="compositionally biased region" description="Polar residues" evidence="2">
    <location>
        <begin position="2559"/>
        <end position="2577"/>
    </location>
</feature>
<evidence type="ECO:0000256" key="2">
    <source>
        <dbReference type="SAM" id="MobiDB-lite"/>
    </source>
</evidence>
<protein>
    <submittedName>
        <fullName evidence="4">Filamentous hemagglutinin N-terminal domain-containing protein</fullName>
    </submittedName>
</protein>
<feature type="compositionally biased region" description="Polar residues" evidence="2">
    <location>
        <begin position="2620"/>
        <end position="2642"/>
    </location>
</feature>
<dbReference type="InterPro" id="IPR025157">
    <property type="entry name" value="Hemagglutinin_rpt"/>
</dbReference>
<dbReference type="Pfam" id="PF05860">
    <property type="entry name" value="TPS"/>
    <property type="match status" value="1"/>
</dbReference>
<dbReference type="SUPFAM" id="SSF51126">
    <property type="entry name" value="Pectin lyase-like"/>
    <property type="match status" value="1"/>
</dbReference>
<organism evidence="4 5">
    <name type="scientific">Rouxiella aceris</name>
    <dbReference type="NCBI Taxonomy" id="2703884"/>
    <lineage>
        <taxon>Bacteria</taxon>
        <taxon>Pseudomonadati</taxon>
        <taxon>Pseudomonadota</taxon>
        <taxon>Gammaproteobacteria</taxon>
        <taxon>Enterobacterales</taxon>
        <taxon>Yersiniaceae</taxon>
        <taxon>Rouxiella</taxon>
    </lineage>
</organism>
<dbReference type="InterPro" id="IPR008638">
    <property type="entry name" value="FhaB/CdiA-like_TPS"/>
</dbReference>
<dbReference type="Pfam" id="PF15530">
    <property type="entry name" value="Ntox25"/>
    <property type="match status" value="1"/>
</dbReference>
<dbReference type="Proteomes" id="UP000585363">
    <property type="component" value="Unassembled WGS sequence"/>
</dbReference>
<sequence>MKVNKPLPVARWKRWLSYGLMTWLVWQPVMPALAAGVTVANGNTSLDQAANGVPVINIATPNQAGISHNQYNDFNVGSQGLILNNASGKLTPTQLGGLIQNNPNLQAGKEARGIINEVVAANPSQLNGYLEVAGPAANVMVANPFGITCNGCGFLNTPNATLTTGKPVLAADGSLQSLEVTQGAITVEGQGLDARQSDYFSLVSRAAQINAGIYARDLQVTLGANHLDAQGHATPIAGAAQPVVAIDTGALGGMYANRIHLVSSDKGVGVNLGNLSAATGDIQLDASGKLTLANTTAQGQLTANAQAIALQGAQQSGGDMALNSQGELAVQGSQLTSGGQLQLNATQLTSDRPARVSAAGNINATASGGQWQGSLTAGKDLQLNTGDFANQGTLAAGGNAHLSTQHLSNSGTLQALGSQSLQASTLDNSGYIQANGAQQLTTGSLHNQGAINAQGALQLVATRDFTQSRTGSVDAGGALTVAADQGALAGTFTGRQNSQLTFGTLTTEAGSSIAGSGELLLNADNAQLGGLLSTDQRLGGHFGQLTTLAGSQIQAGNDADIQARDSAMLGGNLRAGQNLQLGSGDLSSVASAQVYAVGNIQASAGDGGEWNGSLTAGGNLGVNAARLTNNGTLAAAGDTQLTAQTLTNSGLVQAQGSQMLTTTDLANSGRLQSGGAQQIHTNTLDSQGLIGSQQSLGLQVDGTATVAEQGALFAGDQLTLGGGQLTFNGVLTGKNGLSLDSDGVTTGQASRLSSLGNIRLNAGQQTLNGQLSTAGNIALTSNDLNVGSQGSLHSDQDLSLVARHEAQLAGALDGQTLEASGGALQLTDSGELSSLGDMHLSATQQQLDGATHAGNNLAITADQLNAAVGGKTSAQNDVQTTATAGQWSGSLIAGRDLSFTSGDFSNDGTLAANRNGQFSFGTLSNQGLLQSLGSQQLTGETLNNNGTAQSGSDQTLILNQLNNQGLTGTQGNLTLTLRDGLTAGDSSSLLADGRLTLNTARADLGGTLSGTQGADLTATTLTSRSGSQQTSQGDIRLNANVASLGGFLSSDGNLALTTQQLTTAQNSQTQGKTALGIDARQQADLNGKLLTPGTLTLQGDTLNNAATLGARDITVTATTLTNRGSLTADNGLHIQAQTLQQQGSLAAQNLMSLAGQTQVNQGNITAGDLDIQASGGLNNQQAGVISASRGVTLTAPTLVNNGTLAAQTLGVNAGSISNYGLLQGNGDANLTTDSLGNAASGQVLAGGLLAVQAGDTQNQGRLQGAQLNLSGNRLNNSGTLLGSGGLNARMQGDLTNTGSLLTSANATLNAATLENSGQLLSNQDATLTTTRLSNQGQIQGNTLTLNAGGVDNSGNLIGLQGLTLQLQQDLTNATSGKLLTQNALSVTAGQVTNNGTWQADSADLHANQLDLNGAIQTASRASLALSGALNTGAQGSLVSRGLAVLQAASLTNQGNWSADNLTLQGGSLSSRGAISGVSGLTTTLGGQLQLLQGGSLLSGGTANLNADSLSNSGTLQANHLLLTARTLWNNGVLQGQQSLQARIQDGVGNAGGGTLRSQGTLDIGAQTLVNQGLLQGDGVSLLTLGNSLDNQGRLLTGDRLTLSAPTLSNSGVLQAQGLTLSGNTLSNSGTLSGLGDSALYVDQISNGGQLQGDRLQLNGSVLHNNGTVLGSQALGLNVQYADNQAGGNLYSAGDLTLVTPALNQSGSLLALGNMTLQLGSGLTQTGTLAAGQTLALSTQGDLNVLGTLQGNAIQLNATGNFVNNGQLRGGGGTVAVEANTLTLNGNGSVQSGGDIRLNSHGQLINSGFVGSAGNLLMSAVGPLTNSALLYAGNTLQLLADSIYNNHGDILAGNSLWLQKDVAGNANNEVINTSGNIETTNGDITINTGHLLNQRDGLSTSSSYQAGDSQASGSANSIQLVKADFDPAELETTTTWHHEGSNGKNNGTDVFNTFMEPINSGKEKRLLVGTSTVVVTAKGGAGRIAANNNLNVNAGTLDNIAGNMLSGQNMTLSGGSLNNQSYTNSVQSEYLTYVFDTKLGSKHYLVRKGSSNGYDDFTNDATFTFYLSGAPEYETTSTIGGEYRSVIQAGGAVNASFSNNISNTTTTANAGNLSHALSAPTLSGTAGLQQVGGAQRQQLAAGQNLVVGSGQWTDAINNALMQIGNQGASLTDYPLPTSNNGLFVASQDPASRYLITTNPQLGGIGKTDPSLFSALNDYLARSPSSLSTVSQLNAQHSVAPTLVAGSVPAQGTVVNPVVQPGTPGNPRIETAPVYTDESQFIGSSYFLQRLNLTPNYDYKFLGDAAFDTRYVSNAVLSQTGQRYVGGTGSDLQQMQYLINNAADQQQGLGLQLGVSLSPEQVAALSKSIVWWEKTTVNGQTVLAPKLYLAANDTQALTGSVISGSTVNLDAGHIVNAGSTLQAQTQLVAKSSSTLDNLNAGLIASSGSLQLSSLGDINNIGASISGQTVALTSLNGNINNITQAQQWTAAPVSSKNSGTQLNFSQTLTGDMATISAGKGLSLSAGNNINNTGAKLTAGSDLQLVALNDINIQGNALSTAKTTASGNTHTSDSQASSVSAGGNLRASAGQDLTVAASAVTATGDASLSAGRDITLAAMDKSSHQTTANSQNDSNNATRSTLSSGGNLALSAGRDINSQAAQLAADLNASLSAGRDVNLAAQQTSSYSENHDSHSEHISESVRQQGTEITSGAATHIQAGQDINAQAAGVTASGDLALNAGRDINVNSATASDYSYDEESKTSRHLFSKTTTHTVKEDFSTQEQGSQLSGSNVSLVAGQNIGVSGSSVVGSGDVTLQAGKDLNITAATEQQSSYRLDEKKTSGMFSGGSLGVTFGSKSTRQQINQNGTTESQSSSAIGSTGGNVNLIAGEKAHISGSDVIAKNDLNVVGGAVTIDTGNDMLTRKQIYEQKQSGLTLSLSSPITDALLSIGSSVKKASDSGDARLGALYGMAAVQDAWAAKQSGGIADQAKALQNGDYGGSVQIQLNVGASKNTSTSELAQRQASSSTLSGGSNVNIVATGARGQSGDLNIIGSGVTGNKVTLAAKNDLLLQAATDTSQETSSNSASGWSGGVHISVGKETGIGFQASGYLSKGSADGDTTDYVNTRINGKDTLTLSSGRDTVLSGAQAMGDKITANVGRDLTITSLQDTDNYTSQQQSISGGLSFTFGTMTGSASLSMSKSKINSEYASVGDQSGLFAGAQGFDVYVGNHTQLNGAVIASTAEAEKNALSTASLGWSDIQNKADYSASSAGISVSASRDNAKNADGSNKMDGKTPVMQNSGMALPTFVNNSGNASGTTRSAIGAGSITVRNASQQTQDISTLSRNTDDANGHIDKIFDKDKIEKDQAVVQLAQQVAAQTVSNISNQLILNAKEDAANNLLADKNYQSASPDIQKKLMDAANLAVDQKYGIGSTYWTAATAISGALAGLAGGNGGAALAGGLAPYLSEAVKIATTKEGEVNVPANLAGHALAGALIAYLQGGSLSAGAVGGAGGEAAARVISAELYPGIKAADLTNEQKANISALSTLAAGLAGGVLNDSSMAGVQAAAAGKVAVENNALILPNGMMNYGQAVASWNQYAVDNNLTQEQTQEGLNRIATGEGPSWGTEYKVKPYVKGEVAGGAGAGYYFDTSIDPYQISANRGETLAVGGRISGQIGIQFGPYFPGTIDSEKNSSIGSGLGVISSEVSYGKDGFGFSFGVGPAWGWSGVSTNVAGEKMDINGSSGTEFYHHNFGQDKAK</sequence>
<dbReference type="NCBIfam" id="TIGR01901">
    <property type="entry name" value="adhes_NPXG"/>
    <property type="match status" value="1"/>
</dbReference>
<comment type="caution">
    <text evidence="4">The sequence shown here is derived from an EMBL/GenBank/DDBJ whole genome shotgun (WGS) entry which is preliminary data.</text>
</comment>
<reference evidence="4 5" key="2">
    <citation type="submission" date="2020-06" db="EMBL/GenBank/DDBJ databases">
        <title>Polyphasic characterization of a Rahnella strain isolated from tree sap.</title>
        <authorList>
            <person name="Kim I.S."/>
        </authorList>
    </citation>
    <scope>NUCLEOTIDE SEQUENCE [LARGE SCALE GENOMIC DNA]</scope>
    <source>
        <strain evidence="4 5">SAP-1</strain>
    </source>
</reference>
<dbReference type="Pfam" id="PF13332">
    <property type="entry name" value="Fil_haemagg_2"/>
    <property type="match status" value="4"/>
</dbReference>
<dbReference type="RefSeq" id="WP_169402283.1">
    <property type="nucleotide sequence ID" value="NZ_JAADJU010000003.1"/>
</dbReference>
<dbReference type="NCBIfam" id="TIGR01731">
    <property type="entry name" value="fil_hemag_20aa"/>
    <property type="match status" value="23"/>
</dbReference>
<reference evidence="4 5" key="1">
    <citation type="submission" date="2020-01" db="EMBL/GenBank/DDBJ databases">
        <authorList>
            <person name="Lee S.D."/>
        </authorList>
    </citation>
    <scope>NUCLEOTIDE SEQUENCE [LARGE SCALE GENOMIC DNA]</scope>
    <source>
        <strain evidence="4 5">SAP-1</strain>
    </source>
</reference>
<dbReference type="InterPro" id="IPR029113">
    <property type="entry name" value="Ntox25"/>
</dbReference>
<accession>A0A848MEL3</accession>
<dbReference type="InterPro" id="IPR012334">
    <property type="entry name" value="Pectin_lyas_fold"/>
</dbReference>
<dbReference type="InterPro" id="IPR010069">
    <property type="entry name" value="CdiA_FHA1_rpt"/>
</dbReference>
<evidence type="ECO:0000313" key="5">
    <source>
        <dbReference type="Proteomes" id="UP000585363"/>
    </source>
</evidence>
<evidence type="ECO:0000313" key="4">
    <source>
        <dbReference type="EMBL" id="NMP26587.1"/>
    </source>
</evidence>
<feature type="domain" description="Filamentous haemagglutinin FhaB/tRNA nuclease CdiA-like TPS" evidence="3">
    <location>
        <begin position="50"/>
        <end position="172"/>
    </location>
</feature>